<evidence type="ECO:0000256" key="1">
    <source>
        <dbReference type="SAM" id="Phobius"/>
    </source>
</evidence>
<dbReference type="Proteomes" id="UP000887568">
    <property type="component" value="Unplaced"/>
</dbReference>
<dbReference type="AlphaFoldDB" id="A0A914BI11"/>
<dbReference type="EnsemblMetazoa" id="XM_038219578.1">
    <property type="protein sequence ID" value="XP_038075506.1"/>
    <property type="gene ID" value="LOC119743189"/>
</dbReference>
<keyword evidence="4" id="KW-1185">Reference proteome</keyword>
<dbReference type="OMA" id="HYREGIA"/>
<dbReference type="PANTHER" id="PTHR14327">
    <property type="entry name" value="CATION CHANNEL SPERM-ASSOCIATED PROTEIN SUBUNIT GAMMA"/>
    <property type="match status" value="1"/>
</dbReference>
<dbReference type="GO" id="GO:0036128">
    <property type="term" value="C:CatSper complex"/>
    <property type="evidence" value="ECO:0007669"/>
    <property type="project" value="InterPro"/>
</dbReference>
<evidence type="ECO:0000313" key="4">
    <source>
        <dbReference type="Proteomes" id="UP000887568"/>
    </source>
</evidence>
<name>A0A914BI11_PATMI</name>
<dbReference type="RefSeq" id="XP_038075501.1">
    <property type="nucleotide sequence ID" value="XM_038219573.1"/>
</dbReference>
<dbReference type="Pfam" id="PF22846">
    <property type="entry name" value="CATSPERG_C"/>
    <property type="match status" value="1"/>
</dbReference>
<keyword evidence="1" id="KW-0472">Membrane</keyword>
<evidence type="ECO:0000313" key="3">
    <source>
        <dbReference type="EnsemblMetazoa" id="XP_038075501.1"/>
    </source>
</evidence>
<proteinExistence type="predicted"/>
<dbReference type="OrthoDB" id="10067721at2759"/>
<protein>
    <recommendedName>
        <fullName evidence="2">CATSPERG C-terminal domain-containing protein</fullName>
    </recommendedName>
</protein>
<keyword evidence="1" id="KW-0812">Transmembrane</keyword>
<organism evidence="3 4">
    <name type="scientific">Patiria miniata</name>
    <name type="common">Bat star</name>
    <name type="synonym">Asterina miniata</name>
    <dbReference type="NCBI Taxonomy" id="46514"/>
    <lineage>
        <taxon>Eukaryota</taxon>
        <taxon>Metazoa</taxon>
        <taxon>Echinodermata</taxon>
        <taxon>Eleutherozoa</taxon>
        <taxon>Asterozoa</taxon>
        <taxon>Asteroidea</taxon>
        <taxon>Valvatacea</taxon>
        <taxon>Valvatida</taxon>
        <taxon>Asterinidae</taxon>
        <taxon>Patiria</taxon>
    </lineage>
</organism>
<dbReference type="EnsemblMetazoa" id="XM_038219573.1">
    <property type="protein sequence ID" value="XP_038075501.1"/>
    <property type="gene ID" value="LOC119743189"/>
</dbReference>
<dbReference type="GeneID" id="119743189"/>
<accession>A0A914BI11</accession>
<evidence type="ECO:0000259" key="2">
    <source>
        <dbReference type="Pfam" id="PF22846"/>
    </source>
</evidence>
<keyword evidence="1" id="KW-1133">Transmembrane helix</keyword>
<dbReference type="GO" id="GO:0097228">
    <property type="term" value="C:sperm principal piece"/>
    <property type="evidence" value="ECO:0007669"/>
    <property type="project" value="InterPro"/>
</dbReference>
<feature type="domain" description="CATSPERG C-terminal" evidence="2">
    <location>
        <begin position="7"/>
        <end position="186"/>
    </location>
</feature>
<dbReference type="PANTHER" id="PTHR14327:SF1">
    <property type="entry name" value="CATION CHANNEL SPERM-ASSOCIATED AUXILIARY SUBUNIT GAMMA"/>
    <property type="match status" value="1"/>
</dbReference>
<reference evidence="3" key="1">
    <citation type="submission" date="2022-11" db="UniProtKB">
        <authorList>
            <consortium name="EnsemblMetazoa"/>
        </authorList>
    </citation>
    <scope>IDENTIFICATION</scope>
</reference>
<dbReference type="InterPro" id="IPR028246">
    <property type="entry name" value="CATSPERG"/>
</dbReference>
<dbReference type="InterPro" id="IPR053873">
    <property type="entry name" value="CATSPERG_C"/>
</dbReference>
<dbReference type="RefSeq" id="XP_038075506.1">
    <property type="nucleotide sequence ID" value="XM_038219578.1"/>
</dbReference>
<sequence>MMYGEIYDCPIPDPEYPCFYYKHAFNPVFRVLDVMTGKSSLFTGQYNMKVIGGSAEGPGSIEYFNGEQLQQFNLQNGLGPTIWKPEDSNGHSNGSVPIFQHDCSGIVWRCEQGSPCASVPMHFPWPPEYYFVIEVTNRQVDLYSTYCEFSTEFTIKVHGLELSKYDLMAIVGWSLVFSLVFITIFVTCHQHKSGDTKTHRQKRKTSRVVPMPTITEVDISDDSETEEVINIVEGQGFEALPSEDTINRSRISTR</sequence>
<feature type="transmembrane region" description="Helical" evidence="1">
    <location>
        <begin position="167"/>
        <end position="188"/>
    </location>
</feature>